<comment type="caution">
    <text evidence="1">The sequence shown here is derived from an EMBL/GenBank/DDBJ whole genome shotgun (WGS) entry which is preliminary data.</text>
</comment>
<evidence type="ECO:0000313" key="1">
    <source>
        <dbReference type="EMBL" id="KAH3879572.1"/>
    </source>
</evidence>
<dbReference type="PROSITE" id="PS51257">
    <property type="entry name" value="PROKAR_LIPOPROTEIN"/>
    <property type="match status" value="1"/>
</dbReference>
<dbReference type="AlphaFoldDB" id="A0A9D4RUY6"/>
<reference evidence="1" key="1">
    <citation type="journal article" date="2019" name="bioRxiv">
        <title>The Genome of the Zebra Mussel, Dreissena polymorpha: A Resource for Invasive Species Research.</title>
        <authorList>
            <person name="McCartney M.A."/>
            <person name="Auch B."/>
            <person name="Kono T."/>
            <person name="Mallez S."/>
            <person name="Zhang Y."/>
            <person name="Obille A."/>
            <person name="Becker A."/>
            <person name="Abrahante J.E."/>
            <person name="Garbe J."/>
            <person name="Badalamenti J.P."/>
            <person name="Herman A."/>
            <person name="Mangelson H."/>
            <person name="Liachko I."/>
            <person name="Sullivan S."/>
            <person name="Sone E.D."/>
            <person name="Koren S."/>
            <person name="Silverstein K.A.T."/>
            <person name="Beckman K.B."/>
            <person name="Gohl D.M."/>
        </authorList>
    </citation>
    <scope>NUCLEOTIDE SEQUENCE</scope>
    <source>
        <strain evidence="1">Duluth1</strain>
        <tissue evidence="1">Whole animal</tissue>
    </source>
</reference>
<reference evidence="1" key="2">
    <citation type="submission" date="2020-11" db="EMBL/GenBank/DDBJ databases">
        <authorList>
            <person name="McCartney M.A."/>
            <person name="Auch B."/>
            <person name="Kono T."/>
            <person name="Mallez S."/>
            <person name="Becker A."/>
            <person name="Gohl D.M."/>
            <person name="Silverstein K.A.T."/>
            <person name="Koren S."/>
            <person name="Bechman K.B."/>
            <person name="Herman A."/>
            <person name="Abrahante J.E."/>
            <person name="Garbe J."/>
        </authorList>
    </citation>
    <scope>NUCLEOTIDE SEQUENCE</scope>
    <source>
        <strain evidence="1">Duluth1</strain>
        <tissue evidence="1">Whole animal</tissue>
    </source>
</reference>
<keyword evidence="2" id="KW-1185">Reference proteome</keyword>
<proteinExistence type="predicted"/>
<organism evidence="1 2">
    <name type="scientific">Dreissena polymorpha</name>
    <name type="common">Zebra mussel</name>
    <name type="synonym">Mytilus polymorpha</name>
    <dbReference type="NCBI Taxonomy" id="45954"/>
    <lineage>
        <taxon>Eukaryota</taxon>
        <taxon>Metazoa</taxon>
        <taxon>Spiralia</taxon>
        <taxon>Lophotrochozoa</taxon>
        <taxon>Mollusca</taxon>
        <taxon>Bivalvia</taxon>
        <taxon>Autobranchia</taxon>
        <taxon>Heteroconchia</taxon>
        <taxon>Euheterodonta</taxon>
        <taxon>Imparidentia</taxon>
        <taxon>Neoheterodontei</taxon>
        <taxon>Myida</taxon>
        <taxon>Dreissenoidea</taxon>
        <taxon>Dreissenidae</taxon>
        <taxon>Dreissena</taxon>
    </lineage>
</organism>
<accession>A0A9D4RUY6</accession>
<dbReference type="Proteomes" id="UP000828390">
    <property type="component" value="Unassembled WGS sequence"/>
</dbReference>
<dbReference type="EMBL" id="JAIWYP010000001">
    <property type="protein sequence ID" value="KAH3879572.1"/>
    <property type="molecule type" value="Genomic_DNA"/>
</dbReference>
<name>A0A9D4RUY6_DREPO</name>
<gene>
    <name evidence="1" type="ORF">DPMN_003475</name>
</gene>
<protein>
    <submittedName>
        <fullName evidence="1">Uncharacterized protein</fullName>
    </submittedName>
</protein>
<sequence length="112" mass="12748">MIIKSHKPRRGYIGVNFIGSCSVSSSILAIKSSQRSSNNRCSSSRTQYINNTGAYALNYKEENRITKLVIVSRFWPLNHQSMNIMQSNLGKPIDEIKLTNQQQSLLQQLLPY</sequence>
<evidence type="ECO:0000313" key="2">
    <source>
        <dbReference type="Proteomes" id="UP000828390"/>
    </source>
</evidence>